<comment type="caution">
    <text evidence="3">The sequence shown here is derived from an EMBL/GenBank/DDBJ whole genome shotgun (WGS) entry which is preliminary data.</text>
</comment>
<organism evidence="3 4">
    <name type="scientific">Bondarzewia mesenterica</name>
    <dbReference type="NCBI Taxonomy" id="1095465"/>
    <lineage>
        <taxon>Eukaryota</taxon>
        <taxon>Fungi</taxon>
        <taxon>Dikarya</taxon>
        <taxon>Basidiomycota</taxon>
        <taxon>Agaricomycotina</taxon>
        <taxon>Agaricomycetes</taxon>
        <taxon>Russulales</taxon>
        <taxon>Bondarzewiaceae</taxon>
        <taxon>Bondarzewia</taxon>
    </lineage>
</organism>
<dbReference type="GO" id="GO:0015074">
    <property type="term" value="P:DNA integration"/>
    <property type="evidence" value="ECO:0007669"/>
    <property type="project" value="InterPro"/>
</dbReference>
<feature type="domain" description="Integrase catalytic" evidence="2">
    <location>
        <begin position="1"/>
        <end position="97"/>
    </location>
</feature>
<dbReference type="PROSITE" id="PS50994">
    <property type="entry name" value="INTEGRASE"/>
    <property type="match status" value="1"/>
</dbReference>
<evidence type="ECO:0000313" key="3">
    <source>
        <dbReference type="EMBL" id="THH04219.1"/>
    </source>
</evidence>
<evidence type="ECO:0000259" key="2">
    <source>
        <dbReference type="PROSITE" id="PS50994"/>
    </source>
</evidence>
<gene>
    <name evidence="3" type="ORF">EW146_g10234</name>
</gene>
<dbReference type="Gene3D" id="3.30.420.10">
    <property type="entry name" value="Ribonuclease H-like superfamily/Ribonuclease H"/>
    <property type="match status" value="1"/>
</dbReference>
<sequence>MYMDTMHMPKAGGFKYLVQSRCLISHYPEFHMLQRESSAALTDWIFEDILCRWGALCEIVSNNGSAFIKALTYLMKKYHIRYIYISGYNSHTNGIAE</sequence>
<evidence type="ECO:0000256" key="1">
    <source>
        <dbReference type="ARBA" id="ARBA00022884"/>
    </source>
</evidence>
<dbReference type="InterPro" id="IPR012337">
    <property type="entry name" value="RNaseH-like_sf"/>
</dbReference>
<dbReference type="EMBL" id="SGPL01001199">
    <property type="protein sequence ID" value="THH04219.1"/>
    <property type="molecule type" value="Genomic_DNA"/>
</dbReference>
<dbReference type="AlphaFoldDB" id="A0A4S4KZ60"/>
<dbReference type="Proteomes" id="UP000310158">
    <property type="component" value="Unassembled WGS sequence"/>
</dbReference>
<protein>
    <recommendedName>
        <fullName evidence="2">Integrase catalytic domain-containing protein</fullName>
    </recommendedName>
</protein>
<evidence type="ECO:0000313" key="4">
    <source>
        <dbReference type="Proteomes" id="UP000310158"/>
    </source>
</evidence>
<dbReference type="OrthoDB" id="446925at2759"/>
<proteinExistence type="predicted"/>
<dbReference type="InterPro" id="IPR001584">
    <property type="entry name" value="Integrase_cat-core"/>
</dbReference>
<dbReference type="GO" id="GO:0005634">
    <property type="term" value="C:nucleus"/>
    <property type="evidence" value="ECO:0007669"/>
    <property type="project" value="UniProtKB-ARBA"/>
</dbReference>
<accession>A0A4S4KZ60</accession>
<dbReference type="GO" id="GO:0003723">
    <property type="term" value="F:RNA binding"/>
    <property type="evidence" value="ECO:0007669"/>
    <property type="project" value="UniProtKB-KW"/>
</dbReference>
<keyword evidence="4" id="KW-1185">Reference proteome</keyword>
<name>A0A4S4KZ60_9AGAM</name>
<reference evidence="3 4" key="1">
    <citation type="submission" date="2019-02" db="EMBL/GenBank/DDBJ databases">
        <title>Genome sequencing of the rare red list fungi Bondarzewia mesenterica.</title>
        <authorList>
            <person name="Buettner E."/>
            <person name="Kellner H."/>
        </authorList>
    </citation>
    <scope>NUCLEOTIDE SEQUENCE [LARGE SCALE GENOMIC DNA]</scope>
    <source>
        <strain evidence="3 4">DSM 108281</strain>
    </source>
</reference>
<dbReference type="SUPFAM" id="SSF53098">
    <property type="entry name" value="Ribonuclease H-like"/>
    <property type="match status" value="1"/>
</dbReference>
<dbReference type="InterPro" id="IPR036397">
    <property type="entry name" value="RNaseH_sf"/>
</dbReference>
<keyword evidence="1" id="KW-0694">RNA-binding</keyword>